<evidence type="ECO:0000313" key="2">
    <source>
        <dbReference type="Proteomes" id="UP000281118"/>
    </source>
</evidence>
<sequence>MTPSNALSSTENVLATADGFFAIADALHQRLNSSATRVLFAAASTDLYGMLIEEYGLRARAAILRNNAKQHVVDNCKLSQERLHQCLEATAHQVLTIPGAAQLRSVVASVNTLCVGISPGKGHVVDFLIQELGNDLNRS</sequence>
<proteinExistence type="predicted"/>
<comment type="caution">
    <text evidence="1">The sequence shown here is derived from an EMBL/GenBank/DDBJ whole genome shotgun (WGS) entry which is preliminary data.</text>
</comment>
<protein>
    <submittedName>
        <fullName evidence="1">Uncharacterized protein</fullName>
    </submittedName>
</protein>
<organism evidence="1 2">
    <name type="scientific">Variovorax guangxiensis</name>
    <dbReference type="NCBI Taxonomy" id="1775474"/>
    <lineage>
        <taxon>Bacteria</taxon>
        <taxon>Pseudomonadati</taxon>
        <taxon>Pseudomonadota</taxon>
        <taxon>Betaproteobacteria</taxon>
        <taxon>Burkholderiales</taxon>
        <taxon>Comamonadaceae</taxon>
        <taxon>Variovorax</taxon>
    </lineage>
</organism>
<dbReference type="RefSeq" id="WP_126021665.1">
    <property type="nucleotide sequence ID" value="NZ_RXFT01000003.1"/>
</dbReference>
<evidence type="ECO:0000313" key="1">
    <source>
        <dbReference type="EMBL" id="RUR67525.1"/>
    </source>
</evidence>
<reference evidence="1 2" key="1">
    <citation type="submission" date="2018-12" db="EMBL/GenBank/DDBJ databases">
        <title>The genome sequences of Variovorax guangxiensis DSM 27352.</title>
        <authorList>
            <person name="Gao J."/>
            <person name="Sun J."/>
        </authorList>
    </citation>
    <scope>NUCLEOTIDE SEQUENCE [LARGE SCALE GENOMIC DNA]</scope>
    <source>
        <strain evidence="1 2">DSM 27352</strain>
    </source>
</reference>
<dbReference type="Proteomes" id="UP000281118">
    <property type="component" value="Unassembled WGS sequence"/>
</dbReference>
<gene>
    <name evidence="1" type="ORF">EJP67_10710</name>
</gene>
<accession>A0A3S0Z2V6</accession>
<dbReference type="EMBL" id="RXFT01000003">
    <property type="protein sequence ID" value="RUR67525.1"/>
    <property type="molecule type" value="Genomic_DNA"/>
</dbReference>
<name>A0A3S0Z2V6_9BURK</name>
<dbReference type="AlphaFoldDB" id="A0A3S0Z2V6"/>